<gene>
    <name evidence="2" type="ORF">BDW42DRAFT_162290</name>
</gene>
<feature type="compositionally biased region" description="Polar residues" evidence="1">
    <location>
        <begin position="8"/>
        <end position="44"/>
    </location>
</feature>
<feature type="compositionally biased region" description="Gly residues" evidence="1">
    <location>
        <begin position="144"/>
        <end position="159"/>
    </location>
</feature>
<evidence type="ECO:0000313" key="2">
    <source>
        <dbReference type="EMBL" id="PLN84583.1"/>
    </source>
</evidence>
<dbReference type="OrthoDB" id="3797628at2759"/>
<keyword evidence="3" id="KW-1185">Reference proteome</keyword>
<sequence length="236" mass="24311">MAHGENGHPSNINPATNGTAEPSGVTRTPSPSARNSSVDKSPSPGNGVVGKDSNTTGPFGQTSWGKGTWHTANDPRGGEQANVTNGDLSFGTPSSRGTPSLFGSSGSSSFGLGSAGEGTAKTGEPVFSRPPGDRKIARPSSSFGGFGIPPGSGGFGTVGSGTPINRSASAVSPSLTHCTGSKGHRYYPLVEHDFSSSRRHTDCYHNICSRLPHSEFSFEEIRLADYQSGHRFATVS</sequence>
<evidence type="ECO:0000313" key="3">
    <source>
        <dbReference type="Proteomes" id="UP000235023"/>
    </source>
</evidence>
<feature type="region of interest" description="Disordered" evidence="1">
    <location>
        <begin position="1"/>
        <end position="161"/>
    </location>
</feature>
<evidence type="ECO:0000256" key="1">
    <source>
        <dbReference type="SAM" id="MobiDB-lite"/>
    </source>
</evidence>
<name>A0A2J5I3W8_9EURO</name>
<dbReference type="EMBL" id="KZ559510">
    <property type="protein sequence ID" value="PLN84583.1"/>
    <property type="molecule type" value="Genomic_DNA"/>
</dbReference>
<organism evidence="2 3">
    <name type="scientific">Aspergillus taichungensis</name>
    <dbReference type="NCBI Taxonomy" id="482145"/>
    <lineage>
        <taxon>Eukaryota</taxon>
        <taxon>Fungi</taxon>
        <taxon>Dikarya</taxon>
        <taxon>Ascomycota</taxon>
        <taxon>Pezizomycotina</taxon>
        <taxon>Eurotiomycetes</taxon>
        <taxon>Eurotiomycetidae</taxon>
        <taxon>Eurotiales</taxon>
        <taxon>Aspergillaceae</taxon>
        <taxon>Aspergillus</taxon>
        <taxon>Aspergillus subgen. Circumdati</taxon>
    </lineage>
</organism>
<dbReference type="Proteomes" id="UP000235023">
    <property type="component" value="Unassembled WGS sequence"/>
</dbReference>
<dbReference type="AlphaFoldDB" id="A0A2J5I3W8"/>
<reference evidence="3" key="1">
    <citation type="submission" date="2017-12" db="EMBL/GenBank/DDBJ databases">
        <authorList>
            <consortium name="DOE Joint Genome Institute"/>
            <person name="Mondo S.J."/>
            <person name="Kjaerbolling I."/>
            <person name="Vesth T.C."/>
            <person name="Frisvad J.C."/>
            <person name="Nybo J.L."/>
            <person name="Theobald S."/>
            <person name="Kuo A."/>
            <person name="Bowyer P."/>
            <person name="Matsuda Y."/>
            <person name="Lyhne E.K."/>
            <person name="Kogle M.E."/>
            <person name="Clum A."/>
            <person name="Lipzen A."/>
            <person name="Salamov A."/>
            <person name="Ngan C.Y."/>
            <person name="Daum C."/>
            <person name="Chiniquy J."/>
            <person name="Barry K."/>
            <person name="LaButti K."/>
            <person name="Haridas S."/>
            <person name="Simmons B.A."/>
            <person name="Magnuson J.K."/>
            <person name="Mortensen U.H."/>
            <person name="Larsen T.O."/>
            <person name="Grigoriev I.V."/>
            <person name="Baker S.E."/>
            <person name="Andersen M.R."/>
            <person name="Nordberg H.P."/>
            <person name="Cantor M.N."/>
            <person name="Hua S.X."/>
        </authorList>
    </citation>
    <scope>NUCLEOTIDE SEQUENCE [LARGE SCALE GENOMIC DNA]</scope>
    <source>
        <strain evidence="3">IBT 19404</strain>
    </source>
</reference>
<feature type="compositionally biased region" description="Polar residues" evidence="1">
    <location>
        <begin position="52"/>
        <end position="65"/>
    </location>
</feature>
<accession>A0A2J5I3W8</accession>
<feature type="compositionally biased region" description="Low complexity" evidence="1">
    <location>
        <begin position="100"/>
        <end position="112"/>
    </location>
</feature>
<proteinExistence type="predicted"/>
<feature type="compositionally biased region" description="Polar residues" evidence="1">
    <location>
        <begin position="81"/>
        <end position="98"/>
    </location>
</feature>
<protein>
    <submittedName>
        <fullName evidence="2">Uncharacterized protein</fullName>
    </submittedName>
</protein>